<name>A0A2G9LJE2_HUBC1</name>
<accession>A0A2H9N4D8</accession>
<reference evidence="3 13" key="2">
    <citation type="submission" date="2017-09" db="EMBL/GenBank/DDBJ databases">
        <title>Depth-based differentiation of microbial function through sediment-hosted aquifers and enrichment of novel symbionts in the deep terrestrial subsurface.</title>
        <authorList>
            <person name="Probst A.J."/>
            <person name="Ladd B."/>
            <person name="Jarett J.K."/>
            <person name="Geller-Mcgrath D.E."/>
            <person name="Sieber C.M."/>
            <person name="Emerson J.B."/>
            <person name="Anantharaman K."/>
            <person name="Thomas B.C."/>
            <person name="Malmstrom R."/>
            <person name="Stieglmeier M."/>
            <person name="Klingl A."/>
            <person name="Woyke T."/>
            <person name="Ryan C.M."/>
            <person name="Banfield J.F."/>
        </authorList>
    </citation>
    <scope>NUCLEOTIDE SEQUENCE [LARGE SCALE GENOMIC DNA]</scope>
    <source>
        <strain evidence="5">CG02_land_8_20_14_3_00_31_209</strain>
        <strain evidence="4">CG03_land_8_20_14_0_80_31_114</strain>
        <strain evidence="6">CG17_big_fil_post_rev_8_21_14_2_50_31_73</strain>
        <strain evidence="3">CG18_big_fil_WC_8_21_14_2_50_31_19</strain>
        <strain evidence="8">CG_4_10_14_0_8_um_filter_31_133</strain>
        <strain evidence="7">CG_4_8_14_3_um_filter</strain>
        <strain evidence="10">CG_4_9_14_0_8_um_filter_31_21</strain>
        <strain evidence="9">CG_4_9_14_3_um_filter_31_125</strain>
    </source>
</reference>
<evidence type="ECO:0000313" key="12">
    <source>
        <dbReference type="Proteomes" id="UP000228888"/>
    </source>
</evidence>
<organism evidence="3 13">
    <name type="scientific">Huberarchaeum crystalense</name>
    <dbReference type="NCBI Taxonomy" id="2014257"/>
    <lineage>
        <taxon>Archaea</taxon>
        <taxon>Candidatus Huberarchaeota</taxon>
        <taxon>Candidatus Huberarchaeia</taxon>
        <taxon>Candidatus Huberarchaeales</taxon>
        <taxon>Candidatus Huberarchaeaceae</taxon>
        <taxon>Candidatus Huberarchaeum</taxon>
    </lineage>
</organism>
<evidence type="ECO:0000313" key="5">
    <source>
        <dbReference type="EMBL" id="PIV46428.1"/>
    </source>
</evidence>
<feature type="domain" description="tRNA intron endonuclease N-terminal" evidence="2">
    <location>
        <begin position="4"/>
        <end position="66"/>
    </location>
</feature>
<dbReference type="GO" id="GO:0003676">
    <property type="term" value="F:nucleic acid binding"/>
    <property type="evidence" value="ECO:0007669"/>
    <property type="project" value="InterPro"/>
</dbReference>
<dbReference type="GO" id="GO:0006388">
    <property type="term" value="P:tRNA splicing, via endonucleolytic cleavage and ligation"/>
    <property type="evidence" value="ECO:0007669"/>
    <property type="project" value="InterPro"/>
</dbReference>
<accession>A0A2H9RDC0</accession>
<dbReference type="Pfam" id="PF01974">
    <property type="entry name" value="tRNA_int_endo"/>
    <property type="match status" value="1"/>
</dbReference>
<accession>A0A2H9M954</accession>
<dbReference type="Proteomes" id="UP000231449">
    <property type="component" value="Unassembled WGS sequence"/>
</dbReference>
<evidence type="ECO:0000313" key="13">
    <source>
        <dbReference type="Proteomes" id="UP000229789"/>
    </source>
</evidence>
<evidence type="ECO:0000259" key="1">
    <source>
        <dbReference type="Pfam" id="PF01974"/>
    </source>
</evidence>
<accession>A0A2H9M443</accession>
<protein>
    <recommendedName>
        <fullName evidence="14">tRNA intron endonuclease catalytic domain-containing protein</fullName>
    </recommendedName>
</protein>
<sequence>MKIHGILKGRAVTIPNKKDEARLLSKHYGKRDKLGLFKLNLVEAEYLQDKNRLSVVDLAGKIVDLTKIIINSKTLKIERAVYAKLRLDGYVVDFDKTRVANMTRNTTNFSRLQKIWVCYKKKEKYLVRILDENSALKWQNLFKLTDLAAKNKIKLILAIVDKDEDVTLESVQFTNLK</sequence>
<dbReference type="EMBL" id="PFIH01000008">
    <property type="protein sequence ID" value="PIX28282.1"/>
    <property type="molecule type" value="Genomic_DNA"/>
</dbReference>
<dbReference type="Proteomes" id="UP000228874">
    <property type="component" value="Unassembled WGS sequence"/>
</dbReference>
<evidence type="ECO:0000313" key="3">
    <source>
        <dbReference type="EMBL" id="PIN66657.1"/>
    </source>
</evidence>
<dbReference type="Pfam" id="PF02778">
    <property type="entry name" value="tRNA_int_endo_N"/>
    <property type="match status" value="1"/>
</dbReference>
<evidence type="ECO:0000313" key="7">
    <source>
        <dbReference type="EMBL" id="PIX28282.1"/>
    </source>
</evidence>
<dbReference type="Proteomes" id="UP000230477">
    <property type="component" value="Unassembled WGS sequence"/>
</dbReference>
<evidence type="ECO:0000259" key="2">
    <source>
        <dbReference type="Pfam" id="PF02778"/>
    </source>
</evidence>
<dbReference type="InterPro" id="IPR036740">
    <property type="entry name" value="tRNA_intron_Endonuc_N_sf"/>
</dbReference>
<dbReference type="EMBL" id="PEUT01000032">
    <property type="protein sequence ID" value="PIV13749.1"/>
    <property type="molecule type" value="Genomic_DNA"/>
</dbReference>
<evidence type="ECO:0000313" key="8">
    <source>
        <dbReference type="EMBL" id="PIY99858.1"/>
    </source>
</evidence>
<evidence type="ECO:0000313" key="6">
    <source>
        <dbReference type="EMBL" id="PIV89928.1"/>
    </source>
</evidence>
<dbReference type="Gene3D" id="3.40.1170.20">
    <property type="entry name" value="tRNA intron endonuclease, N-terminal domain"/>
    <property type="match status" value="1"/>
</dbReference>
<dbReference type="EMBL" id="PFFF01000001">
    <property type="protein sequence ID" value="PIV89928.1"/>
    <property type="molecule type" value="Genomic_DNA"/>
</dbReference>
<dbReference type="EMBL" id="PETW01000025">
    <property type="protein sequence ID" value="PIV46428.1"/>
    <property type="molecule type" value="Genomic_DNA"/>
</dbReference>
<dbReference type="Proteomes" id="UP000228888">
    <property type="component" value="Unassembled WGS sequence"/>
</dbReference>
<dbReference type="InterPro" id="IPR006677">
    <property type="entry name" value="tRNA_intron_Endonuc_cat-like"/>
</dbReference>
<dbReference type="SUPFAM" id="SSF53032">
    <property type="entry name" value="tRNA-intron endonuclease catalytic domain-like"/>
    <property type="match status" value="1"/>
</dbReference>
<proteinExistence type="predicted"/>
<evidence type="ECO:0000313" key="11">
    <source>
        <dbReference type="Proteomes" id="UP000228874"/>
    </source>
</evidence>
<accession>A0A2G9LJE2</accession>
<dbReference type="Proteomes" id="UP000229789">
    <property type="component" value="Unassembled WGS sequence"/>
</dbReference>
<dbReference type="InterPro" id="IPR006678">
    <property type="entry name" value="tRNA_intron_Endonuc_N"/>
</dbReference>
<feature type="domain" description="tRNA intron endonuclease catalytic" evidence="1">
    <location>
        <begin position="120"/>
        <end position="167"/>
    </location>
</feature>
<dbReference type="Gene3D" id="3.40.1350.10">
    <property type="match status" value="1"/>
</dbReference>
<dbReference type="InterPro" id="IPR011856">
    <property type="entry name" value="tRNA_endonuc-like_dom_sf"/>
</dbReference>
<dbReference type="EMBL" id="PFMG01000026">
    <property type="protein sequence ID" value="PIY99858.1"/>
    <property type="molecule type" value="Genomic_DNA"/>
</dbReference>
<dbReference type="Proteomes" id="UP000231232">
    <property type="component" value="Unassembled WGS sequence"/>
</dbReference>
<accession>A0A2H9QSL0</accession>
<dbReference type="SUPFAM" id="SSF55267">
    <property type="entry name" value="tRNA-intron endonuclease N-terminal domain-like"/>
    <property type="match status" value="1"/>
</dbReference>
<evidence type="ECO:0008006" key="14">
    <source>
        <dbReference type="Google" id="ProtNLM"/>
    </source>
</evidence>
<evidence type="ECO:0000313" key="10">
    <source>
        <dbReference type="EMBL" id="PJC01588.1"/>
    </source>
</evidence>
<dbReference type="Proteomes" id="UP000228989">
    <property type="component" value="Unassembled WGS sequence"/>
</dbReference>
<gene>
    <name evidence="10" type="ORF">CO072_00740</name>
    <name evidence="9" type="ORF">CO124_00690</name>
    <name evidence="5" type="ORF">COS22_01450</name>
    <name evidence="4" type="ORF">COS45_01280</name>
    <name evidence="6" type="ORF">COW47_00065</name>
    <name evidence="3" type="ORF">COW69_01055</name>
    <name evidence="8" type="ORF">COY63_01275</name>
    <name evidence="7" type="ORF">COZ66_00260</name>
</gene>
<evidence type="ECO:0000313" key="9">
    <source>
        <dbReference type="EMBL" id="PJB04203.1"/>
    </source>
</evidence>
<dbReference type="AlphaFoldDB" id="A0A2G9LJE2"/>
<dbReference type="GO" id="GO:0000213">
    <property type="term" value="F:tRNA-intron lyase activity"/>
    <property type="evidence" value="ECO:0007669"/>
    <property type="project" value="InterPro"/>
</dbReference>
<dbReference type="InterPro" id="IPR036167">
    <property type="entry name" value="tRNA_intron_Endo_cat-like_sf"/>
</dbReference>
<reference evidence="11 12" key="1">
    <citation type="submission" date="2017-09" db="EMBL/GenBank/DDBJ databases">
        <title>Depth-based differentiation of microbial function through sediment-hosted aquifers and enrichment of novel symbionts in the deep terrestrial subsurface.</title>
        <authorList>
            <person name="Probst A.J."/>
            <person name="Ladd B."/>
            <person name="Jarett J.K."/>
            <person name="Geller-Mcgrath D.E."/>
            <person name="Sieber C.M.K."/>
            <person name="Emerson J.B."/>
            <person name="Anantharaman K."/>
            <person name="Thomas B.C."/>
            <person name="Malmstrom R."/>
            <person name="Stieglmeier M."/>
            <person name="Klingl A."/>
            <person name="Woyke T."/>
            <person name="Ryan C.M."/>
            <person name="Banfield J.F."/>
        </authorList>
    </citation>
    <scope>NUCLEOTIDE SEQUENCE [LARGE SCALE GENOMIC DNA]</scope>
</reference>
<dbReference type="Proteomes" id="UP000230713">
    <property type="component" value="Unassembled WGS sequence"/>
</dbReference>
<dbReference type="EMBL" id="PCUF01000010">
    <property type="protein sequence ID" value="PIN66657.1"/>
    <property type="molecule type" value="Genomic_DNA"/>
</dbReference>
<dbReference type="EMBL" id="PFUW01000014">
    <property type="protein sequence ID" value="PJB04203.1"/>
    <property type="molecule type" value="Genomic_DNA"/>
</dbReference>
<dbReference type="EMBL" id="PFSX01000020">
    <property type="protein sequence ID" value="PJC01588.1"/>
    <property type="molecule type" value="Genomic_DNA"/>
</dbReference>
<evidence type="ECO:0000313" key="4">
    <source>
        <dbReference type="EMBL" id="PIV13749.1"/>
    </source>
</evidence>
<accession>A0A2H9P8L3</accession>
<comment type="caution">
    <text evidence="3">The sequence shown here is derived from an EMBL/GenBank/DDBJ whole genome shotgun (WGS) entry which is preliminary data.</text>
</comment>
<accession>A0A2H9MN37</accession>